<keyword evidence="1" id="KW-0812">Transmembrane</keyword>
<name>A0A1F7HGT8_9BACT</name>
<comment type="caution">
    <text evidence="2">The sequence shown here is derived from an EMBL/GenBank/DDBJ whole genome shotgun (WGS) entry which is preliminary data.</text>
</comment>
<reference evidence="2 3" key="1">
    <citation type="journal article" date="2016" name="Nat. Commun.">
        <title>Thousands of microbial genomes shed light on interconnected biogeochemical processes in an aquifer system.</title>
        <authorList>
            <person name="Anantharaman K."/>
            <person name="Brown C.T."/>
            <person name="Hug L.A."/>
            <person name="Sharon I."/>
            <person name="Castelle C.J."/>
            <person name="Probst A.J."/>
            <person name="Thomas B.C."/>
            <person name="Singh A."/>
            <person name="Wilkins M.J."/>
            <person name="Karaoz U."/>
            <person name="Brodie E.L."/>
            <person name="Williams K.H."/>
            <person name="Hubbard S.S."/>
            <person name="Banfield J.F."/>
        </authorList>
    </citation>
    <scope>NUCLEOTIDE SEQUENCE [LARGE SCALE GENOMIC DNA]</scope>
</reference>
<feature type="transmembrane region" description="Helical" evidence="1">
    <location>
        <begin position="76"/>
        <end position="95"/>
    </location>
</feature>
<feature type="transmembrane region" description="Helical" evidence="1">
    <location>
        <begin position="232"/>
        <end position="261"/>
    </location>
</feature>
<feature type="transmembrane region" description="Helical" evidence="1">
    <location>
        <begin position="346"/>
        <end position="365"/>
    </location>
</feature>
<proteinExistence type="predicted"/>
<gene>
    <name evidence="2" type="ORF">A3F29_00440</name>
</gene>
<feature type="transmembrane region" description="Helical" evidence="1">
    <location>
        <begin position="7"/>
        <end position="24"/>
    </location>
</feature>
<dbReference type="Proteomes" id="UP000177199">
    <property type="component" value="Unassembled WGS sequence"/>
</dbReference>
<accession>A0A1F7HGT8</accession>
<organism evidence="2 3">
    <name type="scientific">Candidatus Roizmanbacteria bacterium RIFCSPHIGHO2_12_FULL_33_9</name>
    <dbReference type="NCBI Taxonomy" id="1802045"/>
    <lineage>
        <taxon>Bacteria</taxon>
        <taxon>Candidatus Roizmaniibacteriota</taxon>
    </lineage>
</organism>
<dbReference type="AlphaFoldDB" id="A0A1F7HGT8"/>
<feature type="transmembrane region" description="Helical" evidence="1">
    <location>
        <begin position="44"/>
        <end position="64"/>
    </location>
</feature>
<sequence length="374" mass="43893">MKKIIYFSYFLLLVFFSFFSYLFIDPNLVYLKNLYTGFVFENREVTTLLYIVLVMAFFLGYSQILKNIRMIDISSLKLLIGLTALILVFSYPAFLSFDIFNYIATAKTLFFYGENPYLVMPIEFAGDPLLLFTHAANKIALYGPLWIGLTSIPYFLSFGHFLTILFSLKVFIALFYLGTIYTLWKITKNVFSIVFFAFNPLVVVETLMSYHNDIVMMFFALVSFYFLSKRKIFLAMSFLIVSILIKYATIFLIPVFIYVLIKIVKREKNYWDNIYLISAILMFTIFLLSSLRVEIYSWYGIWFLSFLSLVQKRKTILYGSLALSLGLLLRYIPFMFFGIYDSSTAILREAVTFFPPIFLYLLIILRKFVWAKNT</sequence>
<feature type="transmembrane region" description="Helical" evidence="1">
    <location>
        <begin position="190"/>
        <end position="212"/>
    </location>
</feature>
<feature type="transmembrane region" description="Helical" evidence="1">
    <location>
        <begin position="115"/>
        <end position="132"/>
    </location>
</feature>
<dbReference type="Pfam" id="PF26314">
    <property type="entry name" value="MptA_B_family"/>
    <property type="match status" value="1"/>
</dbReference>
<evidence type="ECO:0000256" key="1">
    <source>
        <dbReference type="SAM" id="Phobius"/>
    </source>
</evidence>
<evidence type="ECO:0000313" key="2">
    <source>
        <dbReference type="EMBL" id="OGK30457.1"/>
    </source>
</evidence>
<evidence type="ECO:0000313" key="3">
    <source>
        <dbReference type="Proteomes" id="UP000177199"/>
    </source>
</evidence>
<protein>
    <recommendedName>
        <fullName evidence="4">Glycosyltransferase RgtA/B/C/D-like domain-containing protein</fullName>
    </recommendedName>
</protein>
<feature type="transmembrane region" description="Helical" evidence="1">
    <location>
        <begin position="162"/>
        <end position="183"/>
    </location>
</feature>
<evidence type="ECO:0008006" key="4">
    <source>
        <dbReference type="Google" id="ProtNLM"/>
    </source>
</evidence>
<feature type="transmembrane region" description="Helical" evidence="1">
    <location>
        <begin position="317"/>
        <end position="340"/>
    </location>
</feature>
<keyword evidence="1" id="KW-0472">Membrane</keyword>
<feature type="transmembrane region" description="Helical" evidence="1">
    <location>
        <begin position="273"/>
        <end position="289"/>
    </location>
</feature>
<keyword evidence="1" id="KW-1133">Transmembrane helix</keyword>
<feature type="transmembrane region" description="Helical" evidence="1">
    <location>
        <begin position="139"/>
        <end position="156"/>
    </location>
</feature>
<dbReference type="EMBL" id="MFZV01000044">
    <property type="protein sequence ID" value="OGK30457.1"/>
    <property type="molecule type" value="Genomic_DNA"/>
</dbReference>